<dbReference type="GO" id="GO:0005634">
    <property type="term" value="C:nucleus"/>
    <property type="evidence" value="ECO:0007669"/>
    <property type="project" value="UniProtKB-ARBA"/>
</dbReference>
<dbReference type="Gene3D" id="3.10.260.10">
    <property type="entry name" value="Transcription regulator HTH, APSES-type DNA-binding domain"/>
    <property type="match status" value="1"/>
</dbReference>
<dbReference type="SUPFAM" id="SSF54616">
    <property type="entry name" value="DNA-binding domain of Mlu1-box binding protein MBP1"/>
    <property type="match status" value="1"/>
</dbReference>
<dbReference type="VEuPathDB" id="FungiDB:JI435_063590"/>
<dbReference type="InterPro" id="IPR036887">
    <property type="entry name" value="HTH_APSES_sf"/>
</dbReference>
<dbReference type="OMA" id="FQIYPLG"/>
<accession>A0A7U2F5B4</accession>
<evidence type="ECO:0000256" key="1">
    <source>
        <dbReference type="SAM" id="MobiDB-lite"/>
    </source>
</evidence>
<feature type="region of interest" description="Disordered" evidence="1">
    <location>
        <begin position="1"/>
        <end position="33"/>
    </location>
</feature>
<keyword evidence="4" id="KW-1185">Reference proteome</keyword>
<dbReference type="EMBL" id="CP069031">
    <property type="protein sequence ID" value="QRC99008.1"/>
    <property type="molecule type" value="Genomic_DNA"/>
</dbReference>
<organism evidence="3 4">
    <name type="scientific">Phaeosphaeria nodorum (strain SN15 / ATCC MYA-4574 / FGSC 10173)</name>
    <name type="common">Glume blotch fungus</name>
    <name type="synonym">Parastagonospora nodorum</name>
    <dbReference type="NCBI Taxonomy" id="321614"/>
    <lineage>
        <taxon>Eukaryota</taxon>
        <taxon>Fungi</taxon>
        <taxon>Dikarya</taxon>
        <taxon>Ascomycota</taxon>
        <taxon>Pezizomycotina</taxon>
        <taxon>Dothideomycetes</taxon>
        <taxon>Pleosporomycetidae</taxon>
        <taxon>Pleosporales</taxon>
        <taxon>Pleosporineae</taxon>
        <taxon>Phaeosphaeriaceae</taxon>
        <taxon>Parastagonospora</taxon>
    </lineage>
</organism>
<dbReference type="OrthoDB" id="5562739at2759"/>
<feature type="compositionally biased region" description="Basic and acidic residues" evidence="1">
    <location>
        <begin position="389"/>
        <end position="398"/>
    </location>
</feature>
<feature type="compositionally biased region" description="Polar residues" evidence="1">
    <location>
        <begin position="326"/>
        <end position="357"/>
    </location>
</feature>
<evidence type="ECO:0000313" key="4">
    <source>
        <dbReference type="Proteomes" id="UP000663193"/>
    </source>
</evidence>
<dbReference type="PANTHER" id="PTHR43828">
    <property type="entry name" value="ASPARAGINASE"/>
    <property type="match status" value="1"/>
</dbReference>
<dbReference type="AlphaFoldDB" id="A0A7U2F5B4"/>
<feature type="region of interest" description="Disordered" evidence="1">
    <location>
        <begin position="326"/>
        <end position="433"/>
    </location>
</feature>
<feature type="compositionally biased region" description="Polar residues" evidence="1">
    <location>
        <begin position="364"/>
        <end position="377"/>
    </location>
</feature>
<dbReference type="InterPro" id="IPR003163">
    <property type="entry name" value="Tscrpt_reg_HTH_APSES-type"/>
</dbReference>
<proteinExistence type="predicted"/>
<dbReference type="Proteomes" id="UP000663193">
    <property type="component" value="Chromosome 9"/>
</dbReference>
<dbReference type="PROSITE" id="PS51299">
    <property type="entry name" value="HTH_APSES"/>
    <property type="match status" value="1"/>
</dbReference>
<dbReference type="GO" id="GO:0003677">
    <property type="term" value="F:DNA binding"/>
    <property type="evidence" value="ECO:0007669"/>
    <property type="project" value="InterPro"/>
</dbReference>
<feature type="domain" description="HTH APSES-type" evidence="2">
    <location>
        <begin position="103"/>
        <end position="221"/>
    </location>
</feature>
<dbReference type="InterPro" id="IPR051642">
    <property type="entry name" value="SWI6-like"/>
</dbReference>
<name>A0A7U2F5B4_PHANO</name>
<dbReference type="GO" id="GO:0000981">
    <property type="term" value="F:DNA-binding transcription factor activity, RNA polymerase II-specific"/>
    <property type="evidence" value="ECO:0007669"/>
    <property type="project" value="UniProtKB-ARBA"/>
</dbReference>
<gene>
    <name evidence="3" type="ORF">JI435_063590</name>
</gene>
<evidence type="ECO:0000313" key="3">
    <source>
        <dbReference type="EMBL" id="QRC99008.1"/>
    </source>
</evidence>
<protein>
    <recommendedName>
        <fullName evidence="2">HTH APSES-type domain-containing protein</fullName>
    </recommendedName>
</protein>
<dbReference type="PANTHER" id="PTHR43828:SF5">
    <property type="entry name" value="TRANSCRIPTIONAL REPRESSOR XBP1"/>
    <property type="match status" value="1"/>
</dbReference>
<reference evidence="4" key="1">
    <citation type="journal article" date="2021" name="BMC Genomics">
        <title>Chromosome-level genome assembly and manually-curated proteome of model necrotroph Parastagonospora nodorum Sn15 reveals a genome-wide trove of candidate effector homologs, and redundancy of virulence-related functions within an accessory chromosome.</title>
        <authorList>
            <person name="Bertazzoni S."/>
            <person name="Jones D.A.B."/>
            <person name="Phan H.T."/>
            <person name="Tan K.-C."/>
            <person name="Hane J.K."/>
        </authorList>
    </citation>
    <scope>NUCLEOTIDE SEQUENCE [LARGE SCALE GENOMIC DNA]</scope>
    <source>
        <strain evidence="4">SN15 / ATCC MYA-4574 / FGSC 10173)</strain>
    </source>
</reference>
<sequence>MDVSALLNPSCDEQHSYRGRNPSPHAAVPYSEPQTALPKRQKIAKDAPIFSEGNHTIGYVNYPPDEGDGDQDLRAEHERFQVFPLGEIRRKGVRHIPYNSDKKDFLDKTGRDAFEMFQYTFKIPGEEKEYVVVWDYNVGLVRMTPFFKSCKYTKTVPAKAMNQNPGLKDVSYSITGGALVCQGYWMPYDAAKAIAATFCYDIRFALTPVFGQDFPSQCLSREQPGFSKFVIDPVIVRNCIAETDRFRREGTSYRLMASASASPTIPTQMNFDSPSWKPKTMKQRRTRPADIESGYGTDTSKRDTYAFSPHKSPGWTHLNALSSHRSPQWTHLNGRLSPNSLSPKISPRSQWTALNRSPSPPTPSVNSAAFGSSTAWQGSPLLQMPTPTPDDHYGEQIRTKRTHSKVALSEAASDEAPVRPQTSGAVNSDHRTTDSIREIVPSKGDIELAELLLSLGSVGRMLLPPTKRMRRGSTM</sequence>
<evidence type="ECO:0000259" key="2">
    <source>
        <dbReference type="PROSITE" id="PS51299"/>
    </source>
</evidence>
<feature type="region of interest" description="Disordered" evidence="1">
    <location>
        <begin position="267"/>
        <end position="304"/>
    </location>
</feature>